<keyword evidence="1" id="KW-0472">Membrane</keyword>
<keyword evidence="3" id="KW-1185">Reference proteome</keyword>
<dbReference type="RefSeq" id="WP_138156621.1">
    <property type="nucleotide sequence ID" value="NZ_CP039381.1"/>
</dbReference>
<protein>
    <submittedName>
        <fullName evidence="2">Uncharacterized protein</fullName>
    </submittedName>
</protein>
<accession>A0A4P8XWR1</accession>
<dbReference type="Proteomes" id="UP000301475">
    <property type="component" value="Chromosome"/>
</dbReference>
<evidence type="ECO:0000256" key="1">
    <source>
        <dbReference type="SAM" id="Phobius"/>
    </source>
</evidence>
<keyword evidence="1" id="KW-1133">Transmembrane helix</keyword>
<dbReference type="EMBL" id="CP039381">
    <property type="protein sequence ID" value="QCT06559.1"/>
    <property type="molecule type" value="Genomic_DNA"/>
</dbReference>
<evidence type="ECO:0000313" key="2">
    <source>
        <dbReference type="EMBL" id="QCT06559.1"/>
    </source>
</evidence>
<feature type="transmembrane region" description="Helical" evidence="1">
    <location>
        <begin position="21"/>
        <end position="44"/>
    </location>
</feature>
<gene>
    <name evidence="2" type="ORF">E5Z56_03925</name>
</gene>
<name>A0A4P8XWR1_9FIRM</name>
<proteinExistence type="predicted"/>
<feature type="transmembrane region" description="Helical" evidence="1">
    <location>
        <begin position="64"/>
        <end position="85"/>
    </location>
</feature>
<dbReference type="KEGG" id="ruj:E5Z56_03925"/>
<dbReference type="AlphaFoldDB" id="A0A4P8XWR1"/>
<sequence>MEKIKTLFFKIFTKREKETKWNWIFRVGVMLFSLSILLLIFSITCTALGNIDGLKIFSLEPNDVSTYSGMASCLVAVVGFFFLFCGKVKKVD</sequence>
<keyword evidence="1" id="KW-0812">Transmembrane</keyword>
<organism evidence="2 3">
    <name type="scientific">Ruminococcus bovis</name>
    <dbReference type="NCBI Taxonomy" id="2564099"/>
    <lineage>
        <taxon>Bacteria</taxon>
        <taxon>Bacillati</taxon>
        <taxon>Bacillota</taxon>
        <taxon>Clostridia</taxon>
        <taxon>Eubacteriales</taxon>
        <taxon>Oscillospiraceae</taxon>
        <taxon>Ruminococcus</taxon>
    </lineage>
</organism>
<evidence type="ECO:0000313" key="3">
    <source>
        <dbReference type="Proteomes" id="UP000301475"/>
    </source>
</evidence>
<reference evidence="2 3" key="1">
    <citation type="submission" date="2019-04" db="EMBL/GenBank/DDBJ databases">
        <authorList>
            <person name="Embree M."/>
            <person name="Gaffney J.R."/>
        </authorList>
    </citation>
    <scope>NUCLEOTIDE SEQUENCE [LARGE SCALE GENOMIC DNA]</scope>
    <source>
        <strain evidence="2 3">JE7A12</strain>
    </source>
</reference>